<evidence type="ECO:0000256" key="5">
    <source>
        <dbReference type="ARBA" id="ARBA00022679"/>
    </source>
</evidence>
<evidence type="ECO:0000256" key="4">
    <source>
        <dbReference type="ARBA" id="ARBA00012483"/>
    </source>
</evidence>
<feature type="compositionally biased region" description="Basic and acidic residues" evidence="14">
    <location>
        <begin position="340"/>
        <end position="349"/>
    </location>
</feature>
<dbReference type="PROSITE" id="PS50089">
    <property type="entry name" value="ZF_RING_2"/>
    <property type="match status" value="1"/>
</dbReference>
<name>A0A8T0WWJ0_PANVG</name>
<feature type="transmembrane region" description="Helical" evidence="15">
    <location>
        <begin position="12"/>
        <end position="33"/>
    </location>
</feature>
<keyword evidence="6 15" id="KW-0812">Transmembrane</keyword>
<accession>A0A8T0WWJ0</accession>
<keyword evidence="10" id="KW-0862">Zinc</keyword>
<dbReference type="AlphaFoldDB" id="A0A8T0WWJ0"/>
<dbReference type="GO" id="GO:0016567">
    <property type="term" value="P:protein ubiquitination"/>
    <property type="evidence" value="ECO:0007669"/>
    <property type="project" value="InterPro"/>
</dbReference>
<keyword evidence="9" id="KW-0833">Ubl conjugation pathway</keyword>
<evidence type="ECO:0000256" key="3">
    <source>
        <dbReference type="ARBA" id="ARBA00004906"/>
    </source>
</evidence>
<evidence type="ECO:0000256" key="10">
    <source>
        <dbReference type="ARBA" id="ARBA00022833"/>
    </source>
</evidence>
<dbReference type="InterPro" id="IPR044600">
    <property type="entry name" value="ATL1/ATL16-like"/>
</dbReference>
<evidence type="ECO:0000259" key="16">
    <source>
        <dbReference type="PROSITE" id="PS50089"/>
    </source>
</evidence>
<keyword evidence="5" id="KW-0808">Transferase</keyword>
<evidence type="ECO:0000256" key="13">
    <source>
        <dbReference type="PROSITE-ProRule" id="PRU00175"/>
    </source>
</evidence>
<dbReference type="SUPFAM" id="SSF57850">
    <property type="entry name" value="RING/U-box"/>
    <property type="match status" value="1"/>
</dbReference>
<evidence type="ECO:0000256" key="2">
    <source>
        <dbReference type="ARBA" id="ARBA00004167"/>
    </source>
</evidence>
<dbReference type="Pfam" id="PF13639">
    <property type="entry name" value="zf-RING_2"/>
    <property type="match status" value="1"/>
</dbReference>
<dbReference type="PANTHER" id="PTHR46913:SF1">
    <property type="entry name" value="RING-H2 FINGER PROTEIN ATL16"/>
    <property type="match status" value="1"/>
</dbReference>
<dbReference type="Gene3D" id="3.30.40.10">
    <property type="entry name" value="Zinc/RING finger domain, C3HC4 (zinc finger)"/>
    <property type="match status" value="1"/>
</dbReference>
<organism evidence="17 18">
    <name type="scientific">Panicum virgatum</name>
    <name type="common">Blackwell switchgrass</name>
    <dbReference type="NCBI Taxonomy" id="38727"/>
    <lineage>
        <taxon>Eukaryota</taxon>
        <taxon>Viridiplantae</taxon>
        <taxon>Streptophyta</taxon>
        <taxon>Embryophyta</taxon>
        <taxon>Tracheophyta</taxon>
        <taxon>Spermatophyta</taxon>
        <taxon>Magnoliopsida</taxon>
        <taxon>Liliopsida</taxon>
        <taxon>Poales</taxon>
        <taxon>Poaceae</taxon>
        <taxon>PACMAD clade</taxon>
        <taxon>Panicoideae</taxon>
        <taxon>Panicodae</taxon>
        <taxon>Paniceae</taxon>
        <taxon>Panicinae</taxon>
        <taxon>Panicum</taxon>
        <taxon>Panicum sect. Hiantes</taxon>
    </lineage>
</organism>
<comment type="pathway">
    <text evidence="3">Protein modification; protein ubiquitination.</text>
</comment>
<comment type="caution">
    <text evidence="17">The sequence shown here is derived from an EMBL/GenBank/DDBJ whole genome shotgun (WGS) entry which is preliminary data.</text>
</comment>
<sequence length="365" mass="37674">MLGHFVRPPCFLYSYSYMCASSPVLGIHLRFAAHHAPNMTRQGTGDVSMDSPWPSIGAAAGPATAPVAAAARSVLTAGSIATVAATILIFVVIAAGVVTFQYFFDVWDRPGSDRHGARASRRRGGRAAGGGGGIRAARGVDPDVLGSLPVTVYRKAAPGSSSSEEEDAAECAVCLAELEDGEEARYLPRCGHGFHAACVDTWLASHTTCPLCRLTIAKPDASPAPALALRPVPPEPANYAANLPASVLLGVSDQRAVTVASDADTTASTGSTVVLVIEIPESPVPAPTPRHAARSQAGSARPRSFRRLWSFGRQGAGPSSSCSCGGAGEGDDVEQGGARQPRDLLEKAKSHLNALDGSKAPTQAF</sequence>
<keyword evidence="18" id="KW-1185">Reference proteome</keyword>
<dbReference type="FunFam" id="3.30.40.10:FF:000187">
    <property type="entry name" value="E3 ubiquitin-protein ligase ATL6"/>
    <property type="match status" value="1"/>
</dbReference>
<dbReference type="Proteomes" id="UP000823388">
    <property type="component" value="Chromosome 1N"/>
</dbReference>
<evidence type="ECO:0000256" key="1">
    <source>
        <dbReference type="ARBA" id="ARBA00000900"/>
    </source>
</evidence>
<evidence type="ECO:0000313" key="17">
    <source>
        <dbReference type="EMBL" id="KAG2651635.1"/>
    </source>
</evidence>
<dbReference type="EMBL" id="CM029038">
    <property type="protein sequence ID" value="KAG2651635.1"/>
    <property type="molecule type" value="Genomic_DNA"/>
</dbReference>
<proteinExistence type="predicted"/>
<evidence type="ECO:0000313" key="18">
    <source>
        <dbReference type="Proteomes" id="UP000823388"/>
    </source>
</evidence>
<dbReference type="InterPro" id="IPR013083">
    <property type="entry name" value="Znf_RING/FYVE/PHD"/>
</dbReference>
<evidence type="ECO:0000256" key="8">
    <source>
        <dbReference type="ARBA" id="ARBA00022771"/>
    </source>
</evidence>
<dbReference type="GO" id="GO:0008270">
    <property type="term" value="F:zinc ion binding"/>
    <property type="evidence" value="ECO:0007669"/>
    <property type="project" value="UniProtKB-KW"/>
</dbReference>
<comment type="subcellular location">
    <subcellularLocation>
        <location evidence="2">Membrane</location>
        <topology evidence="2">Single-pass membrane protein</topology>
    </subcellularLocation>
</comment>
<feature type="region of interest" description="Disordered" evidence="14">
    <location>
        <begin position="282"/>
        <end position="365"/>
    </location>
</feature>
<protein>
    <recommendedName>
        <fullName evidence="4">RING-type E3 ubiquitin transferase</fullName>
        <ecNumber evidence="4">2.3.2.27</ecNumber>
    </recommendedName>
</protein>
<comment type="catalytic activity">
    <reaction evidence="1">
        <text>S-ubiquitinyl-[E2 ubiquitin-conjugating enzyme]-L-cysteine + [acceptor protein]-L-lysine = [E2 ubiquitin-conjugating enzyme]-L-cysteine + N(6)-ubiquitinyl-[acceptor protein]-L-lysine.</text>
        <dbReference type="EC" id="2.3.2.27"/>
    </reaction>
</comment>
<dbReference type="GO" id="GO:0016020">
    <property type="term" value="C:membrane"/>
    <property type="evidence" value="ECO:0007669"/>
    <property type="project" value="UniProtKB-SubCell"/>
</dbReference>
<evidence type="ECO:0000256" key="15">
    <source>
        <dbReference type="SAM" id="Phobius"/>
    </source>
</evidence>
<dbReference type="SMART" id="SM00184">
    <property type="entry name" value="RING"/>
    <property type="match status" value="1"/>
</dbReference>
<dbReference type="PANTHER" id="PTHR46913">
    <property type="entry name" value="RING-H2 FINGER PROTEIN ATL16"/>
    <property type="match status" value="1"/>
</dbReference>
<feature type="domain" description="RING-type" evidence="16">
    <location>
        <begin position="171"/>
        <end position="213"/>
    </location>
</feature>
<evidence type="ECO:0000256" key="6">
    <source>
        <dbReference type="ARBA" id="ARBA00022692"/>
    </source>
</evidence>
<keyword evidence="11 15" id="KW-1133">Transmembrane helix</keyword>
<evidence type="ECO:0000256" key="11">
    <source>
        <dbReference type="ARBA" id="ARBA00022989"/>
    </source>
</evidence>
<evidence type="ECO:0000256" key="12">
    <source>
        <dbReference type="ARBA" id="ARBA00023136"/>
    </source>
</evidence>
<keyword evidence="8 13" id="KW-0863">Zinc-finger</keyword>
<evidence type="ECO:0000256" key="14">
    <source>
        <dbReference type="SAM" id="MobiDB-lite"/>
    </source>
</evidence>
<dbReference type="GO" id="GO:0061630">
    <property type="term" value="F:ubiquitin protein ligase activity"/>
    <property type="evidence" value="ECO:0007669"/>
    <property type="project" value="UniProtKB-EC"/>
</dbReference>
<keyword evidence="12 15" id="KW-0472">Membrane</keyword>
<feature type="transmembrane region" description="Helical" evidence="15">
    <location>
        <begin position="80"/>
        <end position="104"/>
    </location>
</feature>
<evidence type="ECO:0000256" key="9">
    <source>
        <dbReference type="ARBA" id="ARBA00022786"/>
    </source>
</evidence>
<dbReference type="CDD" id="cd16461">
    <property type="entry name" value="RING-H2_EL5-like"/>
    <property type="match status" value="1"/>
</dbReference>
<dbReference type="InterPro" id="IPR001841">
    <property type="entry name" value="Znf_RING"/>
</dbReference>
<dbReference type="EC" id="2.3.2.27" evidence="4"/>
<gene>
    <name evidence="17" type="ORF">PVAP13_1NG294800</name>
</gene>
<feature type="region of interest" description="Disordered" evidence="14">
    <location>
        <begin position="112"/>
        <end position="133"/>
    </location>
</feature>
<reference evidence="17" key="1">
    <citation type="submission" date="2020-05" db="EMBL/GenBank/DDBJ databases">
        <title>WGS assembly of Panicum virgatum.</title>
        <authorList>
            <person name="Lovell J.T."/>
            <person name="Jenkins J."/>
            <person name="Shu S."/>
            <person name="Juenger T.E."/>
            <person name="Schmutz J."/>
        </authorList>
    </citation>
    <scope>NUCLEOTIDE SEQUENCE</scope>
    <source>
        <strain evidence="17">AP13</strain>
    </source>
</reference>
<keyword evidence="7" id="KW-0479">Metal-binding</keyword>
<evidence type="ECO:0000256" key="7">
    <source>
        <dbReference type="ARBA" id="ARBA00022723"/>
    </source>
</evidence>